<feature type="compositionally biased region" description="Polar residues" evidence="1">
    <location>
        <begin position="246"/>
        <end position="263"/>
    </location>
</feature>
<sequence>MDDGAEAWQATLRASESLEALQDAIFSAEEVIQSHSHIWDSTDISAARLLVRLDEVRDRLSHARETAQKACMLPPSTDGPQRLFDAVASIHSHFHKIHADALDLELQLESERAVLTAYDVCMQCERILLHLESNSASESPGSKDALEAKKRHMLSTCAHLISTMRRSLPVQPKARARYAQIESRWSILQQKHHMDDVQEASDVLASSLTISTPMSKRPAGDDDARKRRWSLGTPSRLPRTPGSLPRTPSHTMSHVTGSSQRPRTTGRIRSERSASASMSLHSPGWMVVQAPLVEDSPSERASTRPMSAMDRPRTPNARPPSSQGKRLTRRASLLPRPSHTLAQGSPVPPVPPVPSVLPVPVTPPRYTPSRHSAVNGARRYVPDMRDALDIGVARICNARNVMVERLEEPHARQGDVYHRYMLLSKNVTCRLLRIHIPEHPRDVDQRNIHARVGGGWIELDMWLETR</sequence>
<feature type="region of interest" description="Disordered" evidence="1">
    <location>
        <begin position="208"/>
        <end position="328"/>
    </location>
</feature>
<dbReference type="Proteomes" id="UP000186303">
    <property type="component" value="Chromosome 6"/>
</dbReference>
<evidence type="ECO:0000313" key="3">
    <source>
        <dbReference type="Proteomes" id="UP000186303"/>
    </source>
</evidence>
<dbReference type="EMBL" id="LT671826">
    <property type="protein sequence ID" value="SHO79442.1"/>
    <property type="molecule type" value="Genomic_DNA"/>
</dbReference>
<evidence type="ECO:0008006" key="4">
    <source>
        <dbReference type="Google" id="ProtNLM"/>
    </source>
</evidence>
<name>A0A1M8AAH2_MALS4</name>
<evidence type="ECO:0000256" key="1">
    <source>
        <dbReference type="SAM" id="MobiDB-lite"/>
    </source>
</evidence>
<reference evidence="3" key="1">
    <citation type="journal article" date="2017" name="Nucleic Acids Res.">
        <title>Proteogenomics produces comprehensive and highly accurate protein-coding gene annotation in a complete genome assembly of Malassezia sympodialis.</title>
        <authorList>
            <person name="Zhu Y."/>
            <person name="Engstroem P.G."/>
            <person name="Tellgren-Roth C."/>
            <person name="Baudo C.D."/>
            <person name="Kennell J.C."/>
            <person name="Sun S."/>
            <person name="Billmyre R.B."/>
            <person name="Schroeder M.S."/>
            <person name="Andersson A."/>
            <person name="Holm T."/>
            <person name="Sigurgeirsson B."/>
            <person name="Wu G."/>
            <person name="Sankaranarayanan S.R."/>
            <person name="Siddharthan R."/>
            <person name="Sanyal K."/>
            <person name="Lundeberg J."/>
            <person name="Nystedt B."/>
            <person name="Boekhout T."/>
            <person name="Dawson T.L. Jr."/>
            <person name="Heitman J."/>
            <person name="Scheynius A."/>
            <person name="Lehtioe J."/>
        </authorList>
    </citation>
    <scope>NUCLEOTIDE SEQUENCE [LARGE SCALE GENOMIC DNA]</scope>
    <source>
        <strain evidence="3">ATCC 42132</strain>
    </source>
</reference>
<dbReference type="AlphaFoldDB" id="A0A1M8AAH2"/>
<dbReference type="STRING" id="1230383.A0A1M8AAH2"/>
<evidence type="ECO:0000313" key="2">
    <source>
        <dbReference type="EMBL" id="SHO79442.1"/>
    </source>
</evidence>
<dbReference type="VEuPathDB" id="FungiDB:MSYG_3791"/>
<gene>
    <name evidence="2" type="ORF">MSYG_3791</name>
</gene>
<organism evidence="2 3">
    <name type="scientific">Malassezia sympodialis (strain ATCC 42132)</name>
    <name type="common">Atopic eczema-associated yeast</name>
    <dbReference type="NCBI Taxonomy" id="1230383"/>
    <lineage>
        <taxon>Eukaryota</taxon>
        <taxon>Fungi</taxon>
        <taxon>Dikarya</taxon>
        <taxon>Basidiomycota</taxon>
        <taxon>Ustilaginomycotina</taxon>
        <taxon>Malasseziomycetes</taxon>
        <taxon>Malasseziales</taxon>
        <taxon>Malasseziaceae</taxon>
        <taxon>Malassezia</taxon>
    </lineage>
</organism>
<keyword evidence="3" id="KW-1185">Reference proteome</keyword>
<proteinExistence type="predicted"/>
<accession>A0A1M8AAH2</accession>
<dbReference type="OrthoDB" id="5559380at2759"/>
<protein>
    <recommendedName>
        <fullName evidence="4">GAR domain-containing protein</fullName>
    </recommendedName>
</protein>